<sequence>MSVNIFQQTVEEIILRILEPNNDNRIQSNQYFQEKGGIIQVKVYDQYTNSLCGFHSLFNAFYMIDYLTKDKNEQSLVSINQPANFWRFYYSTYRFLLDQYPNKQDLKYLDNLGPLERSHLEFFIEKSELVLEKKHQCSQKNMDLILFPFYYGFGIVQLSEDQVDQFNQIVNLFNQSQKDTLVIVFTGTTNHWITYIAYKDFFKNEKKFYFLDSANLSLNDLLDENIDALLLEIETKQKNRGVEEKTDSRESSLHTTITSLKDRKTVLNLLNNCFLEKVRLEVCMIENQFKEMFVTFTEYFPNWREQLEIPLVNEPSQKLENQLKIEILVTFIKYEYRPQVIEHDILKVMKKYSHDFYKYFDKDFGKLIIQWIDLNQITLQNIKNEIKEDQEIVNMIDKYICVIQEIKILLQQFC</sequence>
<evidence type="ECO:0000313" key="1">
    <source>
        <dbReference type="EMBL" id="EAR97829.2"/>
    </source>
</evidence>
<gene>
    <name evidence="1" type="ORF">TTHERM_00277140</name>
</gene>
<reference evidence="2" key="1">
    <citation type="journal article" date="2006" name="PLoS Biol.">
        <title>Macronuclear genome sequence of the ciliate Tetrahymena thermophila, a model eukaryote.</title>
        <authorList>
            <person name="Eisen J.A."/>
            <person name="Coyne R.S."/>
            <person name="Wu M."/>
            <person name="Wu D."/>
            <person name="Thiagarajan M."/>
            <person name="Wortman J.R."/>
            <person name="Badger J.H."/>
            <person name="Ren Q."/>
            <person name="Amedeo P."/>
            <person name="Jones K.M."/>
            <person name="Tallon L.J."/>
            <person name="Delcher A.L."/>
            <person name="Salzberg S.L."/>
            <person name="Silva J.C."/>
            <person name="Haas B.J."/>
            <person name="Majoros W.H."/>
            <person name="Farzad M."/>
            <person name="Carlton J.M."/>
            <person name="Smith R.K. Jr."/>
            <person name="Garg J."/>
            <person name="Pearlman R.E."/>
            <person name="Karrer K.M."/>
            <person name="Sun L."/>
            <person name="Manning G."/>
            <person name="Elde N.C."/>
            <person name="Turkewitz A.P."/>
            <person name="Asai D.J."/>
            <person name="Wilkes D.E."/>
            <person name="Wang Y."/>
            <person name="Cai H."/>
            <person name="Collins K."/>
            <person name="Stewart B.A."/>
            <person name="Lee S.R."/>
            <person name="Wilamowska K."/>
            <person name="Weinberg Z."/>
            <person name="Ruzzo W.L."/>
            <person name="Wloga D."/>
            <person name="Gaertig J."/>
            <person name="Frankel J."/>
            <person name="Tsao C.-C."/>
            <person name="Gorovsky M.A."/>
            <person name="Keeling P.J."/>
            <person name="Waller R.F."/>
            <person name="Patron N.J."/>
            <person name="Cherry J.M."/>
            <person name="Stover N.A."/>
            <person name="Krieger C.J."/>
            <person name="del Toro C."/>
            <person name="Ryder H.F."/>
            <person name="Williamson S.C."/>
            <person name="Barbeau R.A."/>
            <person name="Hamilton E.P."/>
            <person name="Orias E."/>
        </authorList>
    </citation>
    <scope>NUCLEOTIDE SEQUENCE [LARGE SCALE GENOMIC DNA]</scope>
    <source>
        <strain evidence="2">SB210</strain>
    </source>
</reference>
<proteinExistence type="predicted"/>
<accession>I7MK81</accession>
<dbReference type="InParanoid" id="I7MK81"/>
<keyword evidence="2" id="KW-1185">Reference proteome</keyword>
<dbReference type="AlphaFoldDB" id="I7MK81"/>
<name>I7MK81_TETTS</name>
<protein>
    <submittedName>
        <fullName evidence="1">Uncharacterized protein</fullName>
    </submittedName>
</protein>
<dbReference type="Proteomes" id="UP000009168">
    <property type="component" value="Unassembled WGS sequence"/>
</dbReference>
<dbReference type="EMBL" id="GG662656">
    <property type="protein sequence ID" value="EAR97829.2"/>
    <property type="molecule type" value="Genomic_DNA"/>
</dbReference>
<organism evidence="1 2">
    <name type="scientific">Tetrahymena thermophila (strain SB210)</name>
    <dbReference type="NCBI Taxonomy" id="312017"/>
    <lineage>
        <taxon>Eukaryota</taxon>
        <taxon>Sar</taxon>
        <taxon>Alveolata</taxon>
        <taxon>Ciliophora</taxon>
        <taxon>Intramacronucleata</taxon>
        <taxon>Oligohymenophorea</taxon>
        <taxon>Hymenostomatida</taxon>
        <taxon>Tetrahymenina</taxon>
        <taxon>Tetrahymenidae</taxon>
        <taxon>Tetrahymena</taxon>
    </lineage>
</organism>
<dbReference type="RefSeq" id="XP_001018074.2">
    <property type="nucleotide sequence ID" value="XM_001018074.2"/>
</dbReference>
<dbReference type="KEGG" id="tet:TTHERM_00277140"/>
<evidence type="ECO:0000313" key="2">
    <source>
        <dbReference type="Proteomes" id="UP000009168"/>
    </source>
</evidence>
<dbReference type="GeneID" id="7836675"/>